<reference evidence="2" key="1">
    <citation type="submission" date="2023-03" db="EMBL/GenBank/DDBJ databases">
        <title>Massive genome expansion in bonnet fungi (Mycena s.s.) driven by repeated elements and novel gene families across ecological guilds.</title>
        <authorList>
            <consortium name="Lawrence Berkeley National Laboratory"/>
            <person name="Harder C.B."/>
            <person name="Miyauchi S."/>
            <person name="Viragh M."/>
            <person name="Kuo A."/>
            <person name="Thoen E."/>
            <person name="Andreopoulos B."/>
            <person name="Lu D."/>
            <person name="Skrede I."/>
            <person name="Drula E."/>
            <person name="Henrissat B."/>
            <person name="Morin E."/>
            <person name="Kohler A."/>
            <person name="Barry K."/>
            <person name="LaButti K."/>
            <person name="Morin E."/>
            <person name="Salamov A."/>
            <person name="Lipzen A."/>
            <person name="Mereny Z."/>
            <person name="Hegedus B."/>
            <person name="Baldrian P."/>
            <person name="Stursova M."/>
            <person name="Weitz H."/>
            <person name="Taylor A."/>
            <person name="Grigoriev I.V."/>
            <person name="Nagy L.G."/>
            <person name="Martin F."/>
            <person name="Kauserud H."/>
        </authorList>
    </citation>
    <scope>NUCLEOTIDE SEQUENCE</scope>
    <source>
        <strain evidence="2">CBHHK173m</strain>
    </source>
</reference>
<gene>
    <name evidence="2" type="ORF">B0H15DRAFT_250405</name>
</gene>
<evidence type="ECO:0000313" key="3">
    <source>
        <dbReference type="Proteomes" id="UP001222325"/>
    </source>
</evidence>
<comment type="caution">
    <text evidence="2">The sequence shown here is derived from an EMBL/GenBank/DDBJ whole genome shotgun (WGS) entry which is preliminary data.</text>
</comment>
<dbReference type="Proteomes" id="UP001222325">
    <property type="component" value="Unassembled WGS sequence"/>
</dbReference>
<name>A0AAD6XD79_9AGAR</name>
<evidence type="ECO:0000313" key="2">
    <source>
        <dbReference type="EMBL" id="KAJ7063005.1"/>
    </source>
</evidence>
<organism evidence="2 3">
    <name type="scientific">Mycena belliarum</name>
    <dbReference type="NCBI Taxonomy" id="1033014"/>
    <lineage>
        <taxon>Eukaryota</taxon>
        <taxon>Fungi</taxon>
        <taxon>Dikarya</taxon>
        <taxon>Basidiomycota</taxon>
        <taxon>Agaricomycotina</taxon>
        <taxon>Agaricomycetes</taxon>
        <taxon>Agaricomycetidae</taxon>
        <taxon>Agaricales</taxon>
        <taxon>Marasmiineae</taxon>
        <taxon>Mycenaceae</taxon>
        <taxon>Mycena</taxon>
    </lineage>
</organism>
<evidence type="ECO:0000256" key="1">
    <source>
        <dbReference type="SAM" id="MobiDB-lite"/>
    </source>
</evidence>
<accession>A0AAD6XD79</accession>
<keyword evidence="3" id="KW-1185">Reference proteome</keyword>
<feature type="region of interest" description="Disordered" evidence="1">
    <location>
        <begin position="48"/>
        <end position="67"/>
    </location>
</feature>
<dbReference type="EMBL" id="JARJCN010000210">
    <property type="protein sequence ID" value="KAJ7063005.1"/>
    <property type="molecule type" value="Genomic_DNA"/>
</dbReference>
<sequence length="256" mass="27855">MSPLAALAAPAALPPSPRAAVKFAPRPARIIPGAVAPRLRRLRHSWTRAADRKAPAPQMRARGAGPSAGGPRICVASAFGRLARRITRRAHLECALERQVGYCGNLKAAANSPRAAATQSARRIERGRAASLVSRCVTLKLNSAPWKCRDTRAAVSSSEVDPLQRARAFLLGDSPPSSVPHGRLQAAARFGRVAWDTSEPAQIARRTTRAVKIRMWCAVRTLEVEWMYEKSCVPEFRFEVRVPIGQSCVAMIKARV</sequence>
<proteinExistence type="predicted"/>
<dbReference type="AlphaFoldDB" id="A0AAD6XD79"/>
<protein>
    <submittedName>
        <fullName evidence="2">Uncharacterized protein</fullName>
    </submittedName>
</protein>